<keyword evidence="3" id="KW-0378">Hydrolase</keyword>
<dbReference type="AlphaFoldDB" id="A0AA41WDF8"/>
<evidence type="ECO:0000313" key="9">
    <source>
        <dbReference type="Proteomes" id="UP001165306"/>
    </source>
</evidence>
<dbReference type="InterPro" id="IPR000994">
    <property type="entry name" value="Pept_M24"/>
</dbReference>
<dbReference type="InterPro" id="IPR036005">
    <property type="entry name" value="Creatinase/aminopeptidase-like"/>
</dbReference>
<evidence type="ECO:0000256" key="2">
    <source>
        <dbReference type="ARBA" id="ARBA00022723"/>
    </source>
</evidence>
<dbReference type="GO" id="GO:0008237">
    <property type="term" value="F:metallopeptidase activity"/>
    <property type="evidence" value="ECO:0007669"/>
    <property type="project" value="UniProtKB-KW"/>
</dbReference>
<dbReference type="InterPro" id="IPR001131">
    <property type="entry name" value="Peptidase_M24B_aminopep-P_CS"/>
</dbReference>
<dbReference type="PROSITE" id="PS00491">
    <property type="entry name" value="PROLINE_PEPTIDASE"/>
    <property type="match status" value="1"/>
</dbReference>
<keyword evidence="1" id="KW-0645">Protease</keyword>
<dbReference type="Pfam" id="PF01321">
    <property type="entry name" value="Creatinase_N"/>
    <property type="match status" value="1"/>
</dbReference>
<dbReference type="Pfam" id="PF00557">
    <property type="entry name" value="Peptidase_M24"/>
    <property type="match status" value="1"/>
</dbReference>
<dbReference type="Proteomes" id="UP001165306">
    <property type="component" value="Unassembled WGS sequence"/>
</dbReference>
<evidence type="ECO:0000259" key="6">
    <source>
        <dbReference type="Pfam" id="PF00557"/>
    </source>
</evidence>
<comment type="similarity">
    <text evidence="5">Belongs to the peptidase M24B family.</text>
</comment>
<dbReference type="RefSeq" id="WP_284057763.1">
    <property type="nucleotide sequence ID" value="NZ_JAMSLR010000009.1"/>
</dbReference>
<dbReference type="InterPro" id="IPR029149">
    <property type="entry name" value="Creatin/AminoP/Spt16_N"/>
</dbReference>
<dbReference type="CDD" id="cd01092">
    <property type="entry name" value="APP-like"/>
    <property type="match status" value="1"/>
</dbReference>
<accession>A0AA41WDF8</accession>
<dbReference type="GO" id="GO:0046872">
    <property type="term" value="F:metal ion binding"/>
    <property type="evidence" value="ECO:0007669"/>
    <property type="project" value="UniProtKB-KW"/>
</dbReference>
<keyword evidence="2 5" id="KW-0479">Metal-binding</keyword>
<dbReference type="Gene3D" id="3.40.350.10">
    <property type="entry name" value="Creatinase/prolidase N-terminal domain"/>
    <property type="match status" value="1"/>
</dbReference>
<comment type="caution">
    <text evidence="8">The sequence shown here is derived from an EMBL/GenBank/DDBJ whole genome shotgun (WGS) entry which is preliminary data.</text>
</comment>
<feature type="domain" description="Creatinase N-terminal" evidence="7">
    <location>
        <begin position="10"/>
        <end position="140"/>
    </location>
</feature>
<reference evidence="8" key="1">
    <citation type="submission" date="2022-06" db="EMBL/GenBank/DDBJ databases">
        <title>CFH 74404 Thermomicrobiaceae sp.</title>
        <authorList>
            <person name="Ming H."/>
            <person name="Li W.-J."/>
            <person name="Zhao Z."/>
        </authorList>
    </citation>
    <scope>NUCLEOTIDE SEQUENCE</scope>
    <source>
        <strain evidence="8">CFH 74404</strain>
    </source>
</reference>
<dbReference type="InterPro" id="IPR050659">
    <property type="entry name" value="Peptidase_M24B"/>
</dbReference>
<keyword evidence="9" id="KW-1185">Reference proteome</keyword>
<dbReference type="Gene3D" id="3.90.230.10">
    <property type="entry name" value="Creatinase/methionine aminopeptidase superfamily"/>
    <property type="match status" value="1"/>
</dbReference>
<dbReference type="PANTHER" id="PTHR46112:SF3">
    <property type="entry name" value="AMINOPEPTIDASE YPDF"/>
    <property type="match status" value="1"/>
</dbReference>
<dbReference type="EMBL" id="JAMSLR010000009">
    <property type="protein sequence ID" value="MCM8749977.1"/>
    <property type="molecule type" value="Genomic_DNA"/>
</dbReference>
<dbReference type="GO" id="GO:0006508">
    <property type="term" value="P:proteolysis"/>
    <property type="evidence" value="ECO:0007669"/>
    <property type="project" value="UniProtKB-KW"/>
</dbReference>
<evidence type="ECO:0000256" key="5">
    <source>
        <dbReference type="RuleBase" id="RU000590"/>
    </source>
</evidence>
<protein>
    <submittedName>
        <fullName evidence="8">Xaa-Pro peptidase family protein</fullName>
    </submittedName>
</protein>
<keyword evidence="4" id="KW-0482">Metalloprotease</keyword>
<dbReference type="SUPFAM" id="SSF53092">
    <property type="entry name" value="Creatinase/prolidase N-terminal domain"/>
    <property type="match status" value="1"/>
</dbReference>
<evidence type="ECO:0000256" key="4">
    <source>
        <dbReference type="ARBA" id="ARBA00023049"/>
    </source>
</evidence>
<sequence length="368" mass="40584">MEHLPPNPERLARARQLMAAAAIDLLVIGPSADFRYFTGRPGHLSERLTALVIERDGPPVLVVPKLEAPLYADLESAFQLVVWADGDDPIAHLVTLVQSTGSRAIAVNDQFWSGFLLQLQDRLPERSFRRASPLLRRLRMAKDTGELALLREASRRTDAAWEYFCAHERLTGRTEREVAARLTELLLAQGLHEVAFCIVASGPNGASPHHETGDRVIQPGDPVVIDFGGSYYGYYSDITRTPVAGEPSSDFADAYEAVLEAQQAAFAAMRPGVPCQDVDRAARQILHEHGYGSYFIHRLGHGVGLTVHEDPYLVEGNDEPLEPGMVVSDEPGIYIPGRWGVRIEDLVVVTEDGAERLNSVSRELLRLP</sequence>
<gene>
    <name evidence="8" type="ORF">NET02_12535</name>
</gene>
<organism evidence="8 9">
    <name type="scientific">Thermalbibacter longus</name>
    <dbReference type="NCBI Taxonomy" id="2951981"/>
    <lineage>
        <taxon>Bacteria</taxon>
        <taxon>Pseudomonadati</taxon>
        <taxon>Thermomicrobiota</taxon>
        <taxon>Thermomicrobia</taxon>
        <taxon>Thermomicrobiales</taxon>
        <taxon>Thermomicrobiaceae</taxon>
        <taxon>Thermalbibacter</taxon>
    </lineage>
</organism>
<proteinExistence type="inferred from homology"/>
<evidence type="ECO:0000259" key="7">
    <source>
        <dbReference type="Pfam" id="PF01321"/>
    </source>
</evidence>
<dbReference type="SUPFAM" id="SSF55920">
    <property type="entry name" value="Creatinase/aminopeptidase"/>
    <property type="match status" value="1"/>
</dbReference>
<evidence type="ECO:0000313" key="8">
    <source>
        <dbReference type="EMBL" id="MCM8749977.1"/>
    </source>
</evidence>
<feature type="domain" description="Peptidase M24" evidence="6">
    <location>
        <begin position="149"/>
        <end position="351"/>
    </location>
</feature>
<name>A0AA41WDF8_9BACT</name>
<dbReference type="InterPro" id="IPR000587">
    <property type="entry name" value="Creatinase_N"/>
</dbReference>
<evidence type="ECO:0000256" key="3">
    <source>
        <dbReference type="ARBA" id="ARBA00022801"/>
    </source>
</evidence>
<evidence type="ECO:0000256" key="1">
    <source>
        <dbReference type="ARBA" id="ARBA00022670"/>
    </source>
</evidence>
<dbReference type="PANTHER" id="PTHR46112">
    <property type="entry name" value="AMINOPEPTIDASE"/>
    <property type="match status" value="1"/>
</dbReference>